<keyword evidence="2" id="KW-1185">Reference proteome</keyword>
<evidence type="ECO:0000313" key="2">
    <source>
        <dbReference type="Proteomes" id="UP001154420"/>
    </source>
</evidence>
<evidence type="ECO:0000313" key="1">
    <source>
        <dbReference type="EMBL" id="NBJ94859.1"/>
    </source>
</evidence>
<dbReference type="Proteomes" id="UP001154420">
    <property type="component" value="Unassembled WGS sequence"/>
</dbReference>
<proteinExistence type="predicted"/>
<dbReference type="AlphaFoldDB" id="A0A9X5BJH8"/>
<comment type="caution">
    <text evidence="1">The sequence shown here is derived from an EMBL/GenBank/DDBJ whole genome shotgun (WGS) entry which is preliminary data.</text>
</comment>
<dbReference type="RefSeq" id="WP_160561854.1">
    <property type="nucleotide sequence ID" value="NZ_QZDT01000053.1"/>
</dbReference>
<gene>
    <name evidence="1" type="ORF">D5281_20355</name>
</gene>
<dbReference type="EMBL" id="QZDT01000053">
    <property type="protein sequence ID" value="NBJ94859.1"/>
    <property type="molecule type" value="Genomic_DNA"/>
</dbReference>
<protein>
    <submittedName>
        <fullName evidence="1">Uncharacterized protein</fullName>
    </submittedName>
</protein>
<reference evidence="1" key="1">
    <citation type="submission" date="2018-09" db="EMBL/GenBank/DDBJ databases">
        <title>Murine metabolic-syndrome-specific gut microbial biobank.</title>
        <authorList>
            <person name="Liu C."/>
        </authorList>
    </citation>
    <scope>NUCLEOTIDE SEQUENCE</scope>
    <source>
        <strain evidence="1">D42-62</strain>
    </source>
</reference>
<dbReference type="OrthoDB" id="2059610at2"/>
<name>A0A9X5BJH8_9FIRM</name>
<accession>A0A9X5BJH8</accession>
<sequence length="119" mass="13352">MNEELKQELEALQVLNQFLDKLIPNMENLCRELGGEAKPDTPAFQKQCMDAFNWTIEIYNRVPHVSELCGKELDKNMANQVIMSLGEALKAGESAAIAERIENGALVILHQLKDITDVI</sequence>
<organism evidence="1 2">
    <name type="scientific">Parablautia muri</name>
    <dbReference type="NCBI Taxonomy" id="2320879"/>
    <lineage>
        <taxon>Bacteria</taxon>
        <taxon>Bacillati</taxon>
        <taxon>Bacillota</taxon>
        <taxon>Clostridia</taxon>
        <taxon>Lachnospirales</taxon>
        <taxon>Lachnospiraceae</taxon>
        <taxon>Parablautia</taxon>
    </lineage>
</organism>